<organism evidence="1 2">
    <name type="scientific">Carboxydocella sporoproducens DSM 16521</name>
    <dbReference type="NCBI Taxonomy" id="1121270"/>
    <lineage>
        <taxon>Bacteria</taxon>
        <taxon>Bacillati</taxon>
        <taxon>Bacillota</taxon>
        <taxon>Clostridia</taxon>
        <taxon>Eubacteriales</taxon>
        <taxon>Clostridiales Family XVI. Incertae Sedis</taxon>
        <taxon>Carboxydocella</taxon>
    </lineage>
</organism>
<evidence type="ECO:0000313" key="2">
    <source>
        <dbReference type="Proteomes" id="UP000189933"/>
    </source>
</evidence>
<reference evidence="2" key="1">
    <citation type="submission" date="2017-02" db="EMBL/GenBank/DDBJ databases">
        <authorList>
            <person name="Varghese N."/>
            <person name="Submissions S."/>
        </authorList>
    </citation>
    <scope>NUCLEOTIDE SEQUENCE [LARGE SCALE GENOMIC DNA]</scope>
    <source>
        <strain evidence="2">DSM 16521</strain>
    </source>
</reference>
<evidence type="ECO:0000313" key="1">
    <source>
        <dbReference type="EMBL" id="SKA29146.1"/>
    </source>
</evidence>
<proteinExistence type="predicted"/>
<keyword evidence="2" id="KW-1185">Reference proteome</keyword>
<name>A0A1T4SLW7_9FIRM</name>
<gene>
    <name evidence="1" type="ORF">SAMN02745885_02755</name>
</gene>
<dbReference type="Proteomes" id="UP000189933">
    <property type="component" value="Unassembled WGS sequence"/>
</dbReference>
<protein>
    <submittedName>
        <fullName evidence="1">Uncharacterized protein</fullName>
    </submittedName>
</protein>
<accession>A0A1T4SLW7</accession>
<dbReference type="RefSeq" id="WP_078666683.1">
    <property type="nucleotide sequence ID" value="NZ_FUXM01000067.1"/>
</dbReference>
<sequence>MTVEKLAGKIQKELGELVELDWQDPDLERILTRLMRHAKQVGDSQLQQKVLTYYNDYLFLIGEV</sequence>
<dbReference type="AlphaFoldDB" id="A0A1T4SLW7"/>
<dbReference type="EMBL" id="FUXM01000067">
    <property type="protein sequence ID" value="SKA29146.1"/>
    <property type="molecule type" value="Genomic_DNA"/>
</dbReference>